<feature type="signal peptide" evidence="1">
    <location>
        <begin position="1"/>
        <end position="21"/>
    </location>
</feature>
<comment type="caution">
    <text evidence="2">The sequence shown here is derived from an EMBL/GenBank/DDBJ whole genome shotgun (WGS) entry which is preliminary data.</text>
</comment>
<reference evidence="3" key="2">
    <citation type="submission" date="2019-06" db="EMBL/GenBank/DDBJ databases">
        <title>Co-occurence of chitin degradation, pigmentation and bioactivity in marine Pseudoalteromonas.</title>
        <authorList>
            <person name="Sonnenschein E.C."/>
            <person name="Bech P.K."/>
        </authorList>
    </citation>
    <scope>NUCLEOTIDE SEQUENCE [LARGE SCALE GENOMIC DNA]</scope>
    <source>
        <strain evidence="3">S2676</strain>
    </source>
</reference>
<accession>A0A5S3WFD7</accession>
<name>A0A5S3WFD7_9GAMM</name>
<feature type="chain" id="PRO_5024442652" description="Ig-like domain-containing protein" evidence="1">
    <location>
        <begin position="22"/>
        <end position="151"/>
    </location>
</feature>
<organism evidence="2 3">
    <name type="scientific">Pseudoalteromonas rubra</name>
    <dbReference type="NCBI Taxonomy" id="43658"/>
    <lineage>
        <taxon>Bacteria</taxon>
        <taxon>Pseudomonadati</taxon>
        <taxon>Pseudomonadota</taxon>
        <taxon>Gammaproteobacteria</taxon>
        <taxon>Alteromonadales</taxon>
        <taxon>Pseudoalteromonadaceae</taxon>
        <taxon>Pseudoalteromonas</taxon>
    </lineage>
</organism>
<dbReference type="EMBL" id="PNCI01000071">
    <property type="protein sequence ID" value="TMP24460.1"/>
    <property type="molecule type" value="Genomic_DNA"/>
</dbReference>
<proteinExistence type="predicted"/>
<evidence type="ECO:0000313" key="2">
    <source>
        <dbReference type="EMBL" id="TMP24460.1"/>
    </source>
</evidence>
<evidence type="ECO:0008006" key="4">
    <source>
        <dbReference type="Google" id="ProtNLM"/>
    </source>
</evidence>
<dbReference type="AlphaFoldDB" id="A0A5S3WFD7"/>
<keyword evidence="1" id="KW-0732">Signal</keyword>
<evidence type="ECO:0000313" key="3">
    <source>
        <dbReference type="Proteomes" id="UP000310249"/>
    </source>
</evidence>
<dbReference type="OrthoDB" id="6292720at2"/>
<protein>
    <recommendedName>
        <fullName evidence="4">Ig-like domain-containing protein</fullName>
    </recommendedName>
</protein>
<sequence length="151" mass="16237">MKAYLLLAAMGLGVTSLSSQAATVECVISGTPTPQEWSSPVCASPTTSTASSVVFRLNTSKPVAEVSWTYQSQHSGRWDCRNGQYCRFSNYSSSPSGSAEACATRVLYKDGTWENLNSCAYGSYWHGSGPILKPFNVDVPEAAFSSEQLID</sequence>
<reference evidence="2 3" key="1">
    <citation type="submission" date="2018-01" db="EMBL/GenBank/DDBJ databases">
        <authorList>
            <person name="Paulsen S."/>
            <person name="Gram L.K."/>
        </authorList>
    </citation>
    <scope>NUCLEOTIDE SEQUENCE [LARGE SCALE GENOMIC DNA]</scope>
    <source>
        <strain evidence="2 3">S2676</strain>
    </source>
</reference>
<gene>
    <name evidence="2" type="ORF">CWB99_22220</name>
</gene>
<evidence type="ECO:0000256" key="1">
    <source>
        <dbReference type="SAM" id="SignalP"/>
    </source>
</evidence>
<dbReference type="Proteomes" id="UP000310249">
    <property type="component" value="Unassembled WGS sequence"/>
</dbReference>
<dbReference type="RefSeq" id="WP_138551429.1">
    <property type="nucleotide sequence ID" value="NZ_PNCH01000023.1"/>
</dbReference>